<keyword evidence="1" id="KW-1133">Transmembrane helix</keyword>
<protein>
    <submittedName>
        <fullName evidence="2">ATP synthase F0 subunit 8</fullName>
    </submittedName>
</protein>
<keyword evidence="1" id="KW-0812">Transmembrane</keyword>
<evidence type="ECO:0000313" key="2">
    <source>
        <dbReference type="EMBL" id="AIC07021.1"/>
    </source>
</evidence>
<keyword evidence="1" id="KW-0472">Membrane</keyword>
<evidence type="ECO:0000256" key="1">
    <source>
        <dbReference type="SAM" id="Phobius"/>
    </source>
</evidence>
<accession>A0A1U8VC23</accession>
<reference evidence="2" key="1">
    <citation type="submission" date="2014-03" db="EMBL/GenBank/DDBJ databases">
        <title>Complete M-type mitochondrial genome of Chinese fresh water mussels Lamprotula gottschei.</title>
        <authorList>
            <person name="Wang G.L."/>
            <person name="He F.S."/>
            <person name="Li J.L."/>
        </authorList>
    </citation>
    <scope>NUCLEOTIDE SEQUENCE</scope>
    <source>
        <tissue evidence="2">Gonad</tissue>
    </source>
</reference>
<organism evidence="2">
    <name type="scientific">Lamprotula gottschei</name>
    <dbReference type="NCBI Taxonomy" id="1470580"/>
    <lineage>
        <taxon>Eukaryota</taxon>
        <taxon>Metazoa</taxon>
        <taxon>Spiralia</taxon>
        <taxon>Lophotrochozoa</taxon>
        <taxon>Mollusca</taxon>
        <taxon>Bivalvia</taxon>
        <taxon>Autobranchia</taxon>
        <taxon>Heteroconchia</taxon>
        <taxon>Palaeoheterodonta</taxon>
        <taxon>Unionida</taxon>
        <taxon>Unionoidea</taxon>
        <taxon>Unionidae</taxon>
        <taxon>Gonideinae</taxon>
        <taxon>Lamprotula</taxon>
    </lineage>
</organism>
<feature type="transmembrane region" description="Helical" evidence="1">
    <location>
        <begin position="7"/>
        <end position="30"/>
    </location>
</feature>
<keyword evidence="2" id="KW-0496">Mitochondrion</keyword>
<proteinExistence type="predicted"/>
<dbReference type="EMBL" id="KJ627225">
    <property type="protein sequence ID" value="AIC07021.1"/>
    <property type="molecule type" value="Genomic_DNA"/>
</dbReference>
<dbReference type="AlphaFoldDB" id="A0A1U8VC23"/>
<sequence>MPQLSPISWISVFVFLVGMMANMSIINWWYGSSDYEVWQVKVSTGVGYSRLFIWGKNFSKV</sequence>
<gene>
    <name evidence="2" type="primary">ATP8</name>
</gene>
<name>A0A1U8VC23_9BIVA</name>
<geneLocation type="mitochondrion" evidence="2"/>